<protein>
    <submittedName>
        <fullName evidence="1">Uncharacterized protein</fullName>
    </submittedName>
</protein>
<keyword evidence="2" id="KW-1185">Reference proteome</keyword>
<dbReference type="EMBL" id="LAXD01000002">
    <property type="protein sequence ID" value="KWW97420.1"/>
    <property type="molecule type" value="Genomic_DNA"/>
</dbReference>
<proteinExistence type="predicted"/>
<comment type="caution">
    <text evidence="1">The sequence shown here is derived from an EMBL/GenBank/DDBJ whole genome shotgun (WGS) entry which is preliminary data.</text>
</comment>
<geneLocation type="plasmid" evidence="1">
    <name>unnamed</name>
</geneLocation>
<keyword evidence="1" id="KW-0614">Plasmid</keyword>
<evidence type="ECO:0000313" key="2">
    <source>
        <dbReference type="Proteomes" id="UP000070188"/>
    </source>
</evidence>
<evidence type="ECO:0000313" key="1">
    <source>
        <dbReference type="EMBL" id="KWW97420.1"/>
    </source>
</evidence>
<gene>
    <name evidence="1" type="ORF">LI90_4392</name>
</gene>
<organism evidence="1 2">
    <name type="scientific">Carbonactinospora thermoautotrophica</name>
    <dbReference type="NCBI Taxonomy" id="1469144"/>
    <lineage>
        <taxon>Bacteria</taxon>
        <taxon>Bacillati</taxon>
        <taxon>Actinomycetota</taxon>
        <taxon>Actinomycetes</taxon>
        <taxon>Kitasatosporales</taxon>
        <taxon>Carbonactinosporaceae</taxon>
        <taxon>Carbonactinospora</taxon>
    </lineage>
</organism>
<dbReference type="AlphaFoldDB" id="A0A132MHT5"/>
<dbReference type="Proteomes" id="UP000070188">
    <property type="component" value="Unassembled WGS sequence"/>
</dbReference>
<name>A0A132MHT5_9ACTN</name>
<dbReference type="PATRIC" id="fig|1469144.10.peg.68"/>
<sequence>MPTKPYQLPNGARCGYRIGDKVNAMYLSTKGTTLALRRTILAIKQTRPGRVAVIVDLPDDRVSDRQCEYPLDERGLNSYLTWPSE</sequence>
<reference evidence="2" key="1">
    <citation type="submission" date="2015-04" db="EMBL/GenBank/DDBJ databases">
        <title>Physiological reanalysis, assessment of diazotrophy, and genome sequences of multiple isolates of Streptomyces thermoautotrophicus.</title>
        <authorList>
            <person name="MacKellar D.C."/>
            <person name="Lieber L."/>
            <person name="Norman J."/>
            <person name="Bolger A."/>
            <person name="Tobin C."/>
            <person name="Murray J.W."/>
            <person name="Chang R."/>
            <person name="Ford T."/>
            <person name="Nguyen P.Q."/>
            <person name="Woodward J."/>
            <person name="Permingeat H."/>
            <person name="Joshi N.S."/>
            <person name="Silver P.A."/>
            <person name="Usadel B."/>
            <person name="Rutherford A.W."/>
            <person name="Friesen M."/>
            <person name="Prell J."/>
        </authorList>
    </citation>
    <scope>NUCLEOTIDE SEQUENCE [LARGE SCALE GENOMIC DNA]</scope>
    <source>
        <strain evidence="2">H1</strain>
    </source>
</reference>
<dbReference type="RefSeq" id="WP_066892517.1">
    <property type="nucleotide sequence ID" value="NZ_LAXD01000002.1"/>
</dbReference>
<accession>A0A132MHT5</accession>